<dbReference type="EMBL" id="SDEE01000149">
    <property type="protein sequence ID" value="RXW20435.1"/>
    <property type="molecule type" value="Genomic_DNA"/>
</dbReference>
<name>A0A4Q2DNQ3_9AGAR</name>
<gene>
    <name evidence="2" type="ORF">EST38_g5420</name>
</gene>
<dbReference type="Proteomes" id="UP000290288">
    <property type="component" value="Unassembled WGS sequence"/>
</dbReference>
<evidence type="ECO:0000256" key="1">
    <source>
        <dbReference type="SAM" id="MobiDB-lite"/>
    </source>
</evidence>
<keyword evidence="3" id="KW-1185">Reference proteome</keyword>
<dbReference type="AlphaFoldDB" id="A0A4Q2DNQ3"/>
<sequence length="359" mass="40478">MAATRSPSRSFSSVGSLQIDEDYHWELVTFIQDKVQNRIFRVPVHRFIEESETFAELHDLDALVASPGFSRSDPLLNAIELEADLQDFRAFLKVLYPRVLRFNLNRRRVESSSSITYGDWVSVLKLSTQWYFNKLRKEAIAKLDDHKKLSTIERIKLAEEHHISSWLIQGYKTLVQRTTGITETEAEQIGWRVAIKLCGLRERRLQQAHISNVESWLRSTFASDLVKVQEEEAEHIHPGETKDNSAAAKPAEPVIFTSQASESGPFTFEYKVSSAKSKSPDREVDPGPVESAQERSSDWGTSANPEVNDFGLGGWGTSANPEPTPQEPRLKFLGPWPPTAAKKKKKKSLAAQASVGSWD</sequence>
<protein>
    <recommendedName>
        <fullName evidence="4">BTB domain-containing protein</fullName>
    </recommendedName>
</protein>
<proteinExistence type="predicted"/>
<reference evidence="2 3" key="1">
    <citation type="submission" date="2019-01" db="EMBL/GenBank/DDBJ databases">
        <title>Draft genome sequence of Psathyrella aberdarensis IHI B618.</title>
        <authorList>
            <person name="Buettner E."/>
            <person name="Kellner H."/>
        </authorList>
    </citation>
    <scope>NUCLEOTIDE SEQUENCE [LARGE SCALE GENOMIC DNA]</scope>
    <source>
        <strain evidence="2 3">IHI B618</strain>
    </source>
</reference>
<feature type="region of interest" description="Disordered" evidence="1">
    <location>
        <begin position="274"/>
        <end position="359"/>
    </location>
</feature>
<evidence type="ECO:0000313" key="2">
    <source>
        <dbReference type="EMBL" id="RXW20435.1"/>
    </source>
</evidence>
<evidence type="ECO:0008006" key="4">
    <source>
        <dbReference type="Google" id="ProtNLM"/>
    </source>
</evidence>
<dbReference type="STRING" id="2316362.A0A4Q2DNQ3"/>
<comment type="caution">
    <text evidence="2">The sequence shown here is derived from an EMBL/GenBank/DDBJ whole genome shotgun (WGS) entry which is preliminary data.</text>
</comment>
<dbReference type="OrthoDB" id="3199068at2759"/>
<accession>A0A4Q2DNQ3</accession>
<evidence type="ECO:0000313" key="3">
    <source>
        <dbReference type="Proteomes" id="UP000290288"/>
    </source>
</evidence>
<organism evidence="2 3">
    <name type="scientific">Candolleomyces aberdarensis</name>
    <dbReference type="NCBI Taxonomy" id="2316362"/>
    <lineage>
        <taxon>Eukaryota</taxon>
        <taxon>Fungi</taxon>
        <taxon>Dikarya</taxon>
        <taxon>Basidiomycota</taxon>
        <taxon>Agaricomycotina</taxon>
        <taxon>Agaricomycetes</taxon>
        <taxon>Agaricomycetidae</taxon>
        <taxon>Agaricales</taxon>
        <taxon>Agaricineae</taxon>
        <taxon>Psathyrellaceae</taxon>
        <taxon>Candolleomyces</taxon>
    </lineage>
</organism>